<sequence>MQVWKLTLQRLGEQNLAFATWSHLIAWILDPSKFTPKILKLLAVHATIFFLWQERNIRLQDNVSCTPNLSFRRIDRSIRDALLARNRMLRSYLLSSWFVHEPRVSAV</sequence>
<proteinExistence type="predicted"/>
<evidence type="ECO:0008006" key="3">
    <source>
        <dbReference type="Google" id="ProtNLM"/>
    </source>
</evidence>
<evidence type="ECO:0000313" key="2">
    <source>
        <dbReference type="Proteomes" id="UP000836841"/>
    </source>
</evidence>
<accession>A0AAU9S8V3</accession>
<evidence type="ECO:0000313" key="1">
    <source>
        <dbReference type="EMBL" id="CAH2060468.1"/>
    </source>
</evidence>
<gene>
    <name evidence="1" type="ORF">TAV2_LOCUS12578</name>
</gene>
<dbReference type="Proteomes" id="UP000836841">
    <property type="component" value="Chromosome 4"/>
</dbReference>
<protein>
    <recommendedName>
        <fullName evidence="3">Reverse transcriptase zinc-binding domain-containing protein</fullName>
    </recommendedName>
</protein>
<dbReference type="AlphaFoldDB" id="A0AAU9S8V3"/>
<name>A0AAU9S8V3_THLAR</name>
<reference evidence="1 2" key="1">
    <citation type="submission" date="2022-03" db="EMBL/GenBank/DDBJ databases">
        <authorList>
            <person name="Nunn A."/>
            <person name="Chopra R."/>
            <person name="Nunn A."/>
            <person name="Contreras Garrido A."/>
        </authorList>
    </citation>
    <scope>NUCLEOTIDE SEQUENCE [LARGE SCALE GENOMIC DNA]</scope>
</reference>
<keyword evidence="2" id="KW-1185">Reference proteome</keyword>
<organism evidence="1 2">
    <name type="scientific">Thlaspi arvense</name>
    <name type="common">Field penny-cress</name>
    <dbReference type="NCBI Taxonomy" id="13288"/>
    <lineage>
        <taxon>Eukaryota</taxon>
        <taxon>Viridiplantae</taxon>
        <taxon>Streptophyta</taxon>
        <taxon>Embryophyta</taxon>
        <taxon>Tracheophyta</taxon>
        <taxon>Spermatophyta</taxon>
        <taxon>Magnoliopsida</taxon>
        <taxon>eudicotyledons</taxon>
        <taxon>Gunneridae</taxon>
        <taxon>Pentapetalae</taxon>
        <taxon>rosids</taxon>
        <taxon>malvids</taxon>
        <taxon>Brassicales</taxon>
        <taxon>Brassicaceae</taxon>
        <taxon>Thlaspideae</taxon>
        <taxon>Thlaspi</taxon>
    </lineage>
</organism>
<dbReference type="EMBL" id="OU466860">
    <property type="protein sequence ID" value="CAH2060468.1"/>
    <property type="molecule type" value="Genomic_DNA"/>
</dbReference>